<dbReference type="GO" id="GO:0003677">
    <property type="term" value="F:DNA binding"/>
    <property type="evidence" value="ECO:0007669"/>
    <property type="project" value="InterPro"/>
</dbReference>
<evidence type="ECO:0000259" key="2">
    <source>
        <dbReference type="PROSITE" id="PS50943"/>
    </source>
</evidence>
<sequence>MSTKKTIDYIDALIAGDTKLAEAFQKGFYAQGAAHLITQMRLAAGLSQAQLAAKLGVKAPRISEAENPKGSDGPTYRVMCQVAEACGFRWPTSIADLAPIGQVTTPQAQGQLFVIEADPAPQGRKTAGEITASEASTVGVFETLIDAMAEPAAGAKSSAEGRGLTKSEEAVLSIFKNRAAGRLRILGQVTLGPSGQSVKPNLLEELKRLFAIPRKTSGEVAFSREGLSQRAGSGPLRDRSKTR</sequence>
<evidence type="ECO:0000313" key="3">
    <source>
        <dbReference type="EMBL" id="QEX16254.1"/>
    </source>
</evidence>
<dbReference type="EMBL" id="CP042906">
    <property type="protein sequence ID" value="QEX16254.1"/>
    <property type="molecule type" value="Genomic_DNA"/>
</dbReference>
<reference evidence="3 4" key="1">
    <citation type="submission" date="2019-08" db="EMBL/GenBank/DDBJ databases">
        <title>Hyperibacter terrae gen. nov., sp. nov. and Hyperibacter viscosus sp. nov., two new members in the family Rhodospirillaceae isolated from the rhizosphere of Hypericum perforatum.</title>
        <authorList>
            <person name="Noviana Z."/>
        </authorList>
    </citation>
    <scope>NUCLEOTIDE SEQUENCE [LARGE SCALE GENOMIC DNA]</scope>
    <source>
        <strain evidence="3 4">R5913</strain>
    </source>
</reference>
<proteinExistence type="predicted"/>
<dbReference type="Pfam" id="PF13560">
    <property type="entry name" value="HTH_31"/>
    <property type="match status" value="1"/>
</dbReference>
<dbReference type="Gene3D" id="1.10.260.40">
    <property type="entry name" value="lambda repressor-like DNA-binding domains"/>
    <property type="match status" value="1"/>
</dbReference>
<feature type="region of interest" description="Disordered" evidence="1">
    <location>
        <begin position="221"/>
        <end position="243"/>
    </location>
</feature>
<evidence type="ECO:0000313" key="4">
    <source>
        <dbReference type="Proteomes" id="UP000326202"/>
    </source>
</evidence>
<dbReference type="InterPro" id="IPR001387">
    <property type="entry name" value="Cro/C1-type_HTH"/>
</dbReference>
<feature type="domain" description="HTH cro/C1-type" evidence="2">
    <location>
        <begin position="37"/>
        <end position="97"/>
    </location>
</feature>
<dbReference type="AlphaFoldDB" id="A0A5J6MFH4"/>
<organism evidence="3 4">
    <name type="scientific">Hypericibacter terrae</name>
    <dbReference type="NCBI Taxonomy" id="2602015"/>
    <lineage>
        <taxon>Bacteria</taxon>
        <taxon>Pseudomonadati</taxon>
        <taxon>Pseudomonadota</taxon>
        <taxon>Alphaproteobacteria</taxon>
        <taxon>Rhodospirillales</taxon>
        <taxon>Dongiaceae</taxon>
        <taxon>Hypericibacter</taxon>
    </lineage>
</organism>
<dbReference type="PROSITE" id="PS50943">
    <property type="entry name" value="HTH_CROC1"/>
    <property type="match status" value="1"/>
</dbReference>
<dbReference type="CDD" id="cd00093">
    <property type="entry name" value="HTH_XRE"/>
    <property type="match status" value="1"/>
</dbReference>
<accession>A0A5J6MFH4</accession>
<gene>
    <name evidence="3" type="ORF">FRZ44_15470</name>
</gene>
<dbReference type="SMART" id="SM00530">
    <property type="entry name" value="HTH_XRE"/>
    <property type="match status" value="1"/>
</dbReference>
<evidence type="ECO:0000256" key="1">
    <source>
        <dbReference type="SAM" id="MobiDB-lite"/>
    </source>
</evidence>
<protein>
    <recommendedName>
        <fullName evidence="2">HTH cro/C1-type domain-containing protein</fullName>
    </recommendedName>
</protein>
<keyword evidence="4" id="KW-1185">Reference proteome</keyword>
<dbReference type="InterPro" id="IPR010982">
    <property type="entry name" value="Lambda_DNA-bd_dom_sf"/>
</dbReference>
<name>A0A5J6MFH4_9PROT</name>
<dbReference type="RefSeq" id="WP_151176633.1">
    <property type="nucleotide sequence ID" value="NZ_CP042906.1"/>
</dbReference>
<dbReference type="Proteomes" id="UP000326202">
    <property type="component" value="Chromosome"/>
</dbReference>
<dbReference type="SUPFAM" id="SSF47413">
    <property type="entry name" value="lambda repressor-like DNA-binding domains"/>
    <property type="match status" value="1"/>
</dbReference>
<dbReference type="KEGG" id="htq:FRZ44_15470"/>